<proteinExistence type="predicted"/>
<evidence type="ECO:0000256" key="1">
    <source>
        <dbReference type="SAM" id="MobiDB-lite"/>
    </source>
</evidence>
<feature type="non-terminal residue" evidence="3">
    <location>
        <position position="1"/>
    </location>
</feature>
<dbReference type="EMBL" id="JAGPYM010000062">
    <property type="protein sequence ID" value="KAH6870951.1"/>
    <property type="molecule type" value="Genomic_DNA"/>
</dbReference>
<evidence type="ECO:0000313" key="3">
    <source>
        <dbReference type="EMBL" id="KAH6870951.1"/>
    </source>
</evidence>
<sequence length="72" mass="7854">GVRPYGSNAAQQKPVEPEHGSDPGTQELISYDTPDAVRGKVAYLREMELCGSMFWEASSDRSDSDSLIGISY</sequence>
<feature type="domain" description="GH18" evidence="2">
    <location>
        <begin position="1"/>
        <end position="72"/>
    </location>
</feature>
<feature type="region of interest" description="Disordered" evidence="1">
    <location>
        <begin position="1"/>
        <end position="30"/>
    </location>
</feature>
<dbReference type="Proteomes" id="UP000777438">
    <property type="component" value="Unassembled WGS sequence"/>
</dbReference>
<gene>
    <name evidence="3" type="ORF">B0T10DRAFT_279150</name>
</gene>
<organism evidence="3 4">
    <name type="scientific">Thelonectria olida</name>
    <dbReference type="NCBI Taxonomy" id="1576542"/>
    <lineage>
        <taxon>Eukaryota</taxon>
        <taxon>Fungi</taxon>
        <taxon>Dikarya</taxon>
        <taxon>Ascomycota</taxon>
        <taxon>Pezizomycotina</taxon>
        <taxon>Sordariomycetes</taxon>
        <taxon>Hypocreomycetidae</taxon>
        <taxon>Hypocreales</taxon>
        <taxon>Nectriaceae</taxon>
        <taxon>Thelonectria</taxon>
    </lineage>
</organism>
<evidence type="ECO:0000259" key="2">
    <source>
        <dbReference type="PROSITE" id="PS51910"/>
    </source>
</evidence>
<dbReference type="SUPFAM" id="SSF51445">
    <property type="entry name" value="(Trans)glycosidases"/>
    <property type="match status" value="1"/>
</dbReference>
<dbReference type="OrthoDB" id="3012298at2759"/>
<reference evidence="3 4" key="1">
    <citation type="journal article" date="2021" name="Nat. Commun.">
        <title>Genetic determinants of endophytism in the Arabidopsis root mycobiome.</title>
        <authorList>
            <person name="Mesny F."/>
            <person name="Miyauchi S."/>
            <person name="Thiergart T."/>
            <person name="Pickel B."/>
            <person name="Atanasova L."/>
            <person name="Karlsson M."/>
            <person name="Huettel B."/>
            <person name="Barry K.W."/>
            <person name="Haridas S."/>
            <person name="Chen C."/>
            <person name="Bauer D."/>
            <person name="Andreopoulos W."/>
            <person name="Pangilinan J."/>
            <person name="LaButti K."/>
            <person name="Riley R."/>
            <person name="Lipzen A."/>
            <person name="Clum A."/>
            <person name="Drula E."/>
            <person name="Henrissat B."/>
            <person name="Kohler A."/>
            <person name="Grigoriev I.V."/>
            <person name="Martin F.M."/>
            <person name="Hacquard S."/>
        </authorList>
    </citation>
    <scope>NUCLEOTIDE SEQUENCE [LARGE SCALE GENOMIC DNA]</scope>
    <source>
        <strain evidence="3 4">MPI-CAGE-CH-0241</strain>
    </source>
</reference>
<keyword evidence="4" id="KW-1185">Reference proteome</keyword>
<dbReference type="PROSITE" id="PS51910">
    <property type="entry name" value="GH18_2"/>
    <property type="match status" value="1"/>
</dbReference>
<accession>A0A9P8VQZ4</accession>
<dbReference type="InterPro" id="IPR001223">
    <property type="entry name" value="Glyco_hydro18_cat"/>
</dbReference>
<comment type="caution">
    <text evidence="3">The sequence shown here is derived from an EMBL/GenBank/DDBJ whole genome shotgun (WGS) entry which is preliminary data.</text>
</comment>
<dbReference type="InterPro" id="IPR017853">
    <property type="entry name" value="GH"/>
</dbReference>
<dbReference type="GO" id="GO:0005975">
    <property type="term" value="P:carbohydrate metabolic process"/>
    <property type="evidence" value="ECO:0007669"/>
    <property type="project" value="InterPro"/>
</dbReference>
<evidence type="ECO:0000313" key="4">
    <source>
        <dbReference type="Proteomes" id="UP000777438"/>
    </source>
</evidence>
<dbReference type="Gene3D" id="3.20.20.80">
    <property type="entry name" value="Glycosidases"/>
    <property type="match status" value="1"/>
</dbReference>
<name>A0A9P8VQZ4_9HYPO</name>
<dbReference type="AlphaFoldDB" id="A0A9P8VQZ4"/>
<protein>
    <recommendedName>
        <fullName evidence="2">GH18 domain-containing protein</fullName>
    </recommendedName>
</protein>